<evidence type="ECO:0000313" key="3">
    <source>
        <dbReference type="Proteomes" id="UP001322277"/>
    </source>
</evidence>
<feature type="region of interest" description="Disordered" evidence="1">
    <location>
        <begin position="40"/>
        <end position="72"/>
    </location>
</feature>
<organism evidence="2 3">
    <name type="scientific">Colletotrichum destructivum</name>
    <dbReference type="NCBI Taxonomy" id="34406"/>
    <lineage>
        <taxon>Eukaryota</taxon>
        <taxon>Fungi</taxon>
        <taxon>Dikarya</taxon>
        <taxon>Ascomycota</taxon>
        <taxon>Pezizomycotina</taxon>
        <taxon>Sordariomycetes</taxon>
        <taxon>Hypocreomycetidae</taxon>
        <taxon>Glomerellales</taxon>
        <taxon>Glomerellaceae</taxon>
        <taxon>Colletotrichum</taxon>
        <taxon>Colletotrichum destructivum species complex</taxon>
    </lineage>
</organism>
<dbReference type="AlphaFoldDB" id="A0AAX4HVS3"/>
<dbReference type="Proteomes" id="UP001322277">
    <property type="component" value="Chromosome 1"/>
</dbReference>
<name>A0AAX4HVS3_9PEZI</name>
<reference evidence="3" key="1">
    <citation type="journal article" date="2023" name="bioRxiv">
        <title>Complete genome of the Medicago anthracnose fungus, Colletotrichum destructivum, reveals a mini-chromosome-like region within a core chromosome.</title>
        <authorList>
            <person name="Lapalu N."/>
            <person name="Simon A."/>
            <person name="Lu A."/>
            <person name="Plaumann P.-L."/>
            <person name="Amselem J."/>
            <person name="Pigne S."/>
            <person name="Auger A."/>
            <person name="Koch C."/>
            <person name="Dallery J.-F."/>
            <person name="O'Connell R.J."/>
        </authorList>
    </citation>
    <scope>NUCLEOTIDE SEQUENCE [LARGE SCALE GENOMIC DNA]</scope>
    <source>
        <strain evidence="3">CBS 520.97</strain>
    </source>
</reference>
<protein>
    <submittedName>
        <fullName evidence="2">Uncharacterized protein</fullName>
    </submittedName>
</protein>
<dbReference type="RefSeq" id="XP_062772485.1">
    <property type="nucleotide sequence ID" value="XM_062916434.1"/>
</dbReference>
<dbReference type="EMBL" id="CP137305">
    <property type="protein sequence ID" value="WQF75261.1"/>
    <property type="molecule type" value="Genomic_DNA"/>
</dbReference>
<keyword evidence="3" id="KW-1185">Reference proteome</keyword>
<evidence type="ECO:0000313" key="2">
    <source>
        <dbReference type="EMBL" id="WQF75261.1"/>
    </source>
</evidence>
<sequence>MLSQTALRLVKPSSIRTTYCSQSIESNHILARDPPLRSCATAAPPRPRCPSSPMENPASRPNIQSLGAPRRTKQHLTEAIVEMVDSPASQDHQNAALGDESFTNVCCHGFNAYNHLITFATGGQFLFQMVKNSRTKDDCCALGCE</sequence>
<evidence type="ECO:0000256" key="1">
    <source>
        <dbReference type="SAM" id="MobiDB-lite"/>
    </source>
</evidence>
<dbReference type="KEGG" id="cdet:87936778"/>
<accession>A0AAX4HVS3</accession>
<gene>
    <name evidence="2" type="ORF">CDEST_00275</name>
</gene>
<proteinExistence type="predicted"/>
<dbReference type="GeneID" id="87936778"/>